<proteinExistence type="predicted"/>
<accession>A0A7V8V2K1</accession>
<gene>
    <name evidence="5" type="primary">xylR_8</name>
    <name evidence="5" type="ORF">HOV93_09370</name>
</gene>
<dbReference type="Pfam" id="PF12833">
    <property type="entry name" value="HTH_18"/>
    <property type="match status" value="1"/>
</dbReference>
<evidence type="ECO:0000259" key="4">
    <source>
        <dbReference type="PROSITE" id="PS01124"/>
    </source>
</evidence>
<dbReference type="PROSITE" id="PS01124">
    <property type="entry name" value="HTH_ARAC_FAMILY_2"/>
    <property type="match status" value="1"/>
</dbReference>
<dbReference type="InterPro" id="IPR046335">
    <property type="entry name" value="LacI/GalR-like_sensor"/>
</dbReference>
<dbReference type="GO" id="GO:0003700">
    <property type="term" value="F:DNA-binding transcription factor activity"/>
    <property type="evidence" value="ECO:0007669"/>
    <property type="project" value="InterPro"/>
</dbReference>
<evidence type="ECO:0000256" key="2">
    <source>
        <dbReference type="ARBA" id="ARBA00023125"/>
    </source>
</evidence>
<dbReference type="Proteomes" id="UP000551616">
    <property type="component" value="Unassembled WGS sequence"/>
</dbReference>
<dbReference type="InterPro" id="IPR028082">
    <property type="entry name" value="Peripla_BP_I"/>
</dbReference>
<protein>
    <submittedName>
        <fullName evidence="5">Xylose operon regulatory protein</fullName>
    </submittedName>
</protein>
<evidence type="ECO:0000313" key="6">
    <source>
        <dbReference type="Proteomes" id="UP000551616"/>
    </source>
</evidence>
<dbReference type="InterPro" id="IPR009057">
    <property type="entry name" value="Homeodomain-like_sf"/>
</dbReference>
<dbReference type="Gene3D" id="3.40.50.2300">
    <property type="match status" value="2"/>
</dbReference>
<feature type="domain" description="HTH araC/xylS-type" evidence="4">
    <location>
        <begin position="280"/>
        <end position="378"/>
    </location>
</feature>
<organism evidence="5 6">
    <name type="scientific">Bremerella alba</name>
    <dbReference type="NCBI Taxonomy" id="980252"/>
    <lineage>
        <taxon>Bacteria</taxon>
        <taxon>Pseudomonadati</taxon>
        <taxon>Planctomycetota</taxon>
        <taxon>Planctomycetia</taxon>
        <taxon>Pirellulales</taxon>
        <taxon>Pirellulaceae</taxon>
        <taxon>Bremerella</taxon>
    </lineage>
</organism>
<name>A0A7V8V2K1_9BACT</name>
<dbReference type="SMART" id="SM00342">
    <property type="entry name" value="HTH_ARAC"/>
    <property type="match status" value="1"/>
</dbReference>
<dbReference type="RefSeq" id="WP_207395269.1">
    <property type="nucleotide sequence ID" value="NZ_JABRWO010000002.1"/>
</dbReference>
<dbReference type="AlphaFoldDB" id="A0A7V8V2K1"/>
<dbReference type="CDD" id="cd01543">
    <property type="entry name" value="PBP1_XylR"/>
    <property type="match status" value="1"/>
</dbReference>
<dbReference type="PANTHER" id="PTHR30146:SF24">
    <property type="entry name" value="XYLOSE OPERON REGULATORY PROTEIN"/>
    <property type="match status" value="1"/>
</dbReference>
<comment type="caution">
    <text evidence="5">The sequence shown here is derived from an EMBL/GenBank/DDBJ whole genome shotgun (WGS) entry which is preliminary data.</text>
</comment>
<keyword evidence="6" id="KW-1185">Reference proteome</keyword>
<dbReference type="PANTHER" id="PTHR30146">
    <property type="entry name" value="LACI-RELATED TRANSCRIPTIONAL REPRESSOR"/>
    <property type="match status" value="1"/>
</dbReference>
<evidence type="ECO:0000256" key="3">
    <source>
        <dbReference type="ARBA" id="ARBA00023163"/>
    </source>
</evidence>
<dbReference type="SUPFAM" id="SSF46689">
    <property type="entry name" value="Homeodomain-like"/>
    <property type="match status" value="2"/>
</dbReference>
<keyword evidence="3" id="KW-0804">Transcription</keyword>
<dbReference type="GO" id="GO:0000976">
    <property type="term" value="F:transcription cis-regulatory region binding"/>
    <property type="evidence" value="ECO:0007669"/>
    <property type="project" value="TreeGrafter"/>
</dbReference>
<keyword evidence="2" id="KW-0238">DNA-binding</keyword>
<dbReference type="Gene3D" id="1.10.10.60">
    <property type="entry name" value="Homeodomain-like"/>
    <property type="match status" value="1"/>
</dbReference>
<evidence type="ECO:0000313" key="5">
    <source>
        <dbReference type="EMBL" id="MBA2113785.1"/>
    </source>
</evidence>
<evidence type="ECO:0000256" key="1">
    <source>
        <dbReference type="ARBA" id="ARBA00023015"/>
    </source>
</evidence>
<dbReference type="SUPFAM" id="SSF53822">
    <property type="entry name" value="Periplasmic binding protein-like I"/>
    <property type="match status" value="1"/>
</dbReference>
<dbReference type="InterPro" id="IPR018060">
    <property type="entry name" value="HTH_AraC"/>
</dbReference>
<sequence>MRRVALIIETSRTYGRDLLRGIKRFTQEHEPWSLFVEARDLDSKPPTWLRSWHGDGILTRSGSKAIATAVRRTGIPSIEMRSRRWNTKMFHLGIDNGLVASMVAEHFLERGFQHFGVFALDVEPFFIERRKNFVSYLKQRGFDCSVFRQPGRFEKAEEWESQQRQLMDWICDLPRPTAIMACTDQLGCWLLDACFRLSIRVPEDVAVVGVENDELLATMSTPPLSSVRFPGEQLGYEGARMLERMMQGEDLSNQSKLMAPLGIETRQSSDIVAIEDPWLSRAIQIIRERATDGLNVSNVLSEVPLSRSSLERGFRQYLGRSPNEEIVRVRVEHVCRLLRETDISLDGIAQRTGFTRAQYMLQVFRKHKGTTPGAYRRQHRPGA</sequence>
<dbReference type="EMBL" id="JABRWO010000002">
    <property type="protein sequence ID" value="MBA2113785.1"/>
    <property type="molecule type" value="Genomic_DNA"/>
</dbReference>
<dbReference type="Pfam" id="PF13377">
    <property type="entry name" value="Peripla_BP_3"/>
    <property type="match status" value="1"/>
</dbReference>
<keyword evidence="1" id="KW-0805">Transcription regulation</keyword>
<reference evidence="5 6" key="1">
    <citation type="submission" date="2020-05" db="EMBL/GenBank/DDBJ databases">
        <title>Bremerella alba sp. nov., a novel planctomycete isolated from the surface of the macroalga Fucus spiralis.</title>
        <authorList>
            <person name="Godinho O."/>
            <person name="Botelho R."/>
            <person name="Albuquerque L."/>
            <person name="Wiegand S."/>
            <person name="Da Costa M.S."/>
            <person name="Lobo-Da-Cunha A."/>
            <person name="Jogler C."/>
            <person name="Lage O.M."/>
        </authorList>
    </citation>
    <scope>NUCLEOTIDE SEQUENCE [LARGE SCALE GENOMIC DNA]</scope>
    <source>
        <strain evidence="5 6">FF15</strain>
    </source>
</reference>